<dbReference type="AlphaFoldDB" id="A0A382UWR9"/>
<organism evidence="1">
    <name type="scientific">marine metagenome</name>
    <dbReference type="NCBI Taxonomy" id="408172"/>
    <lineage>
        <taxon>unclassified sequences</taxon>
        <taxon>metagenomes</taxon>
        <taxon>ecological metagenomes</taxon>
    </lineage>
</organism>
<protein>
    <submittedName>
        <fullName evidence="1">Uncharacterized protein</fullName>
    </submittedName>
</protein>
<name>A0A382UWR9_9ZZZZ</name>
<evidence type="ECO:0000313" key="1">
    <source>
        <dbReference type="EMBL" id="SVD38679.1"/>
    </source>
</evidence>
<sequence length="54" mass="6124">MFLTLRKKICVFICKVKVDPSCYKRFSPIKTWGIGVEHNISEQVSGSVALVYFG</sequence>
<dbReference type="EMBL" id="UINC01147383">
    <property type="protein sequence ID" value="SVD38679.1"/>
    <property type="molecule type" value="Genomic_DNA"/>
</dbReference>
<reference evidence="1" key="1">
    <citation type="submission" date="2018-05" db="EMBL/GenBank/DDBJ databases">
        <authorList>
            <person name="Lanie J.A."/>
            <person name="Ng W.-L."/>
            <person name="Kazmierczak K.M."/>
            <person name="Andrzejewski T.M."/>
            <person name="Davidsen T.M."/>
            <person name="Wayne K.J."/>
            <person name="Tettelin H."/>
            <person name="Glass J.I."/>
            <person name="Rusch D."/>
            <person name="Podicherti R."/>
            <person name="Tsui H.-C.T."/>
            <person name="Winkler M.E."/>
        </authorList>
    </citation>
    <scope>NUCLEOTIDE SEQUENCE</scope>
</reference>
<proteinExistence type="predicted"/>
<accession>A0A382UWR9</accession>
<gene>
    <name evidence="1" type="ORF">METZ01_LOCUS391533</name>
</gene>